<dbReference type="Pfam" id="PF09729">
    <property type="entry name" value="Gti1_Pac2"/>
    <property type="match status" value="1"/>
</dbReference>
<dbReference type="EMBL" id="KB467865">
    <property type="protein sequence ID" value="PCH36016.1"/>
    <property type="molecule type" value="Genomic_DNA"/>
</dbReference>
<reference evidence="2 3" key="1">
    <citation type="journal article" date="2012" name="Science">
        <title>The Paleozoic origin of enzymatic lignin decomposition reconstructed from 31 fungal genomes.</title>
        <authorList>
            <person name="Floudas D."/>
            <person name="Binder M."/>
            <person name="Riley R."/>
            <person name="Barry K."/>
            <person name="Blanchette R.A."/>
            <person name="Henrissat B."/>
            <person name="Martinez A.T."/>
            <person name="Otillar R."/>
            <person name="Spatafora J.W."/>
            <person name="Yadav J.S."/>
            <person name="Aerts A."/>
            <person name="Benoit I."/>
            <person name="Boyd A."/>
            <person name="Carlson A."/>
            <person name="Copeland A."/>
            <person name="Coutinho P.M."/>
            <person name="de Vries R.P."/>
            <person name="Ferreira P."/>
            <person name="Findley K."/>
            <person name="Foster B."/>
            <person name="Gaskell J."/>
            <person name="Glotzer D."/>
            <person name="Gorecki P."/>
            <person name="Heitman J."/>
            <person name="Hesse C."/>
            <person name="Hori C."/>
            <person name="Igarashi K."/>
            <person name="Jurgens J.A."/>
            <person name="Kallen N."/>
            <person name="Kersten P."/>
            <person name="Kohler A."/>
            <person name="Kuees U."/>
            <person name="Kumar T.K.A."/>
            <person name="Kuo A."/>
            <person name="LaButti K."/>
            <person name="Larrondo L.F."/>
            <person name="Lindquist E."/>
            <person name="Ling A."/>
            <person name="Lombard V."/>
            <person name="Lucas S."/>
            <person name="Lundell T."/>
            <person name="Martin R."/>
            <person name="McLaughlin D.J."/>
            <person name="Morgenstern I."/>
            <person name="Morin E."/>
            <person name="Murat C."/>
            <person name="Nagy L.G."/>
            <person name="Nolan M."/>
            <person name="Ohm R.A."/>
            <person name="Patyshakuliyeva A."/>
            <person name="Rokas A."/>
            <person name="Ruiz-Duenas F.J."/>
            <person name="Sabat G."/>
            <person name="Salamov A."/>
            <person name="Samejima M."/>
            <person name="Schmutz J."/>
            <person name="Slot J.C."/>
            <person name="St John F."/>
            <person name="Stenlid J."/>
            <person name="Sun H."/>
            <person name="Sun S."/>
            <person name="Syed K."/>
            <person name="Tsang A."/>
            <person name="Wiebenga A."/>
            <person name="Young D."/>
            <person name="Pisabarro A."/>
            <person name="Eastwood D.C."/>
            <person name="Martin F."/>
            <person name="Cullen D."/>
            <person name="Grigoriev I.V."/>
            <person name="Hibbett D.S."/>
        </authorList>
    </citation>
    <scope>NUCLEOTIDE SEQUENCE [LARGE SCALE GENOMIC DNA]</scope>
    <source>
        <strain evidence="2 3">MD-104</strain>
    </source>
</reference>
<dbReference type="OMA" id="DERRYIH"/>
<organism evidence="2 3">
    <name type="scientific">Wolfiporia cocos (strain MD-104)</name>
    <name type="common">Brown rot fungus</name>
    <dbReference type="NCBI Taxonomy" id="742152"/>
    <lineage>
        <taxon>Eukaryota</taxon>
        <taxon>Fungi</taxon>
        <taxon>Dikarya</taxon>
        <taxon>Basidiomycota</taxon>
        <taxon>Agaricomycotina</taxon>
        <taxon>Agaricomycetes</taxon>
        <taxon>Polyporales</taxon>
        <taxon>Phaeolaceae</taxon>
        <taxon>Wolfiporia</taxon>
    </lineage>
</organism>
<evidence type="ECO:0008006" key="4">
    <source>
        <dbReference type="Google" id="ProtNLM"/>
    </source>
</evidence>
<dbReference type="OrthoDB" id="5572844at2759"/>
<dbReference type="InterPro" id="IPR018608">
    <property type="entry name" value="Gti1/Pac2"/>
</dbReference>
<dbReference type="AlphaFoldDB" id="A0A2H3J1F8"/>
<dbReference type="PANTHER" id="PTHR28027:SF1">
    <property type="entry name" value="CAMP INDEPENDENT REGULATORY PROTEIN (AFU_ORTHOLOGUE AFUA_3G09640)"/>
    <property type="match status" value="1"/>
</dbReference>
<evidence type="ECO:0000313" key="3">
    <source>
        <dbReference type="Proteomes" id="UP000218811"/>
    </source>
</evidence>
<dbReference type="GO" id="GO:0003677">
    <property type="term" value="F:DNA binding"/>
    <property type="evidence" value="ECO:0007669"/>
    <property type="project" value="TreeGrafter"/>
</dbReference>
<evidence type="ECO:0000313" key="2">
    <source>
        <dbReference type="EMBL" id="PCH36016.1"/>
    </source>
</evidence>
<proteinExistence type="predicted"/>
<feature type="region of interest" description="Disordered" evidence="1">
    <location>
        <begin position="174"/>
        <end position="213"/>
    </location>
</feature>
<protein>
    <recommendedName>
        <fullName evidence="4">Gti1/Pac2 family-domain-containing protein</fullName>
    </recommendedName>
</protein>
<dbReference type="PANTHER" id="PTHR28027">
    <property type="entry name" value="TRANSCRIPTIONAL REGULATOR MIT1"/>
    <property type="match status" value="1"/>
</dbReference>
<sequence length="279" mass="31436">MPPQVPTCLDTRVETVADAHVIFYSVFLNMRPKVVQRLNVHEREHIHSGSVFVWEERPSEQDASGVGISRWTDGRRWGPSRVRDEFLFYLEKLPEFQADPVMTAYILSSRLIKQTYSALVNTPAGERKWHLVAYYTIQSHSALRPIDDDVTLGMLRNSVPPGLFHPARMIRAVRGRSPSTDDREPIAGPSRAAHQCDSPSPSPSPSPRALLAPLPELKPHPLQELCGLQPDPHQAQACSLRSDKHDLAPLIYLRTTPYPPRHPIDCVALRSLDCMVRIV</sequence>
<name>A0A2H3J1F8_WOLCO</name>
<evidence type="ECO:0000256" key="1">
    <source>
        <dbReference type="SAM" id="MobiDB-lite"/>
    </source>
</evidence>
<dbReference type="Proteomes" id="UP000218811">
    <property type="component" value="Unassembled WGS sequence"/>
</dbReference>
<gene>
    <name evidence="2" type="ORF">WOLCODRAFT_28281</name>
</gene>
<keyword evidence="3" id="KW-1185">Reference proteome</keyword>
<accession>A0A2H3J1F8</accession>